<dbReference type="Gene3D" id="3.40.630.10">
    <property type="entry name" value="Zn peptidases"/>
    <property type="match status" value="1"/>
</dbReference>
<dbReference type="InterPro" id="IPR001261">
    <property type="entry name" value="ArgE/DapE_CS"/>
</dbReference>
<dbReference type="STRING" id="670482.SAMN04488542_1257"/>
<dbReference type="NCBIfam" id="TIGR01883">
    <property type="entry name" value="PepT-like"/>
    <property type="match status" value="1"/>
</dbReference>
<evidence type="ECO:0000256" key="3">
    <source>
        <dbReference type="ARBA" id="ARBA00022723"/>
    </source>
</evidence>
<dbReference type="PROSITE" id="PS00759">
    <property type="entry name" value="ARGE_DAPE_CPG2_2"/>
    <property type="match status" value="1"/>
</dbReference>
<dbReference type="SUPFAM" id="SSF53187">
    <property type="entry name" value="Zn-dependent exopeptidases"/>
    <property type="match status" value="1"/>
</dbReference>
<keyword evidence="6" id="KW-0482">Metalloprotease</keyword>
<evidence type="ECO:0000313" key="10">
    <source>
        <dbReference type="EMBL" id="SDG06507.1"/>
    </source>
</evidence>
<name>A0A1G7R716_9BACL</name>
<keyword evidence="11" id="KW-1185">Reference proteome</keyword>
<dbReference type="Gene3D" id="3.30.70.360">
    <property type="match status" value="1"/>
</dbReference>
<accession>A0A1G7R716</accession>
<reference evidence="10 11" key="1">
    <citation type="submission" date="2016-10" db="EMBL/GenBank/DDBJ databases">
        <authorList>
            <person name="de Groot N.N."/>
        </authorList>
    </citation>
    <scope>NUCLEOTIDE SEQUENCE [LARGE SCALE GENOMIC DNA]</scope>
    <source>
        <strain evidence="10 11">DSM 28129</strain>
    </source>
</reference>
<dbReference type="InterPro" id="IPR008007">
    <property type="entry name" value="Peptidase_M42"/>
</dbReference>
<evidence type="ECO:0000256" key="6">
    <source>
        <dbReference type="ARBA" id="ARBA00023049"/>
    </source>
</evidence>
<dbReference type="Pfam" id="PF07687">
    <property type="entry name" value="M20_dimer"/>
    <property type="match status" value="1"/>
</dbReference>
<sequence length="375" mass="40417">MVNKERVISQFLDLVQIDSETRSERQIADYLKAKFIELGLEVVEDDSMSRTGHAAGNLVATWKSNGIDGKEVEPFLFTCHMDTVAPGNGIKPVIGDDGWIRSNGTTILGSDDKAGVAALLEVIQTVNENQLPHGQIQFVITAGEESALIGSRLIDASLLDAKYGFAIDSNGEVGTICTSSPSRAQIDIEIYGKSAHAGVNPEDGISAIQVAGKIISRMNLGRIDEETTANIGKFEGGGATNIVPDYVKLYAEARSTNQDKLNKQIQEMKDAVELVCKEYDTRGEFHSVVAYPSFHFSDDDEVVVKAKKAARQLGLSGDTFSSGGGSDANNFNGLGVPTVNLAVGYEDIHTTSERIKVEDIVKISEYALEIIKQSV</sequence>
<dbReference type="GO" id="GO:0004177">
    <property type="term" value="F:aminopeptidase activity"/>
    <property type="evidence" value="ECO:0007669"/>
    <property type="project" value="UniProtKB-UniRule"/>
</dbReference>
<feature type="binding site" evidence="8">
    <location>
        <position position="349"/>
    </location>
    <ligand>
        <name>Zn(2+)</name>
        <dbReference type="ChEBI" id="CHEBI:29105"/>
        <label>2</label>
    </ligand>
</feature>
<dbReference type="RefSeq" id="WP_091233943.1">
    <property type="nucleotide sequence ID" value="NZ_FNBG01000025.1"/>
</dbReference>
<dbReference type="InterPro" id="IPR036264">
    <property type="entry name" value="Bact_exopeptidase_dim_dom"/>
</dbReference>
<dbReference type="PIRSF" id="PIRSF001123">
    <property type="entry name" value="PepA_GA"/>
    <property type="match status" value="1"/>
</dbReference>
<evidence type="ECO:0000256" key="7">
    <source>
        <dbReference type="PIRNR" id="PIRNR001123"/>
    </source>
</evidence>
<evidence type="ECO:0000256" key="1">
    <source>
        <dbReference type="ARBA" id="ARBA00001947"/>
    </source>
</evidence>
<keyword evidence="4" id="KW-0378">Hydrolase</keyword>
<evidence type="ECO:0000256" key="2">
    <source>
        <dbReference type="ARBA" id="ARBA00022670"/>
    </source>
</evidence>
<dbReference type="EMBL" id="FNBG01000025">
    <property type="protein sequence ID" value="SDG06507.1"/>
    <property type="molecule type" value="Genomic_DNA"/>
</dbReference>
<dbReference type="GO" id="GO:0006508">
    <property type="term" value="P:proteolysis"/>
    <property type="evidence" value="ECO:0007669"/>
    <property type="project" value="UniProtKB-KW"/>
</dbReference>
<keyword evidence="2" id="KW-0645">Protease</keyword>
<proteinExistence type="inferred from homology"/>
<dbReference type="SUPFAM" id="SSF55031">
    <property type="entry name" value="Bacterial exopeptidase dimerisation domain"/>
    <property type="match status" value="1"/>
</dbReference>
<keyword evidence="5" id="KW-0862">Zinc</keyword>
<protein>
    <submittedName>
        <fullName evidence="10">Peptidase T-like protein</fullName>
    </submittedName>
</protein>
<dbReference type="Proteomes" id="UP000198972">
    <property type="component" value="Unassembled WGS sequence"/>
</dbReference>
<dbReference type="PANTHER" id="PTHR42994">
    <property type="entry name" value="PEPTIDASE T"/>
    <property type="match status" value="1"/>
</dbReference>
<gene>
    <name evidence="10" type="ORF">SAMN04488542_1257</name>
</gene>
<dbReference type="GO" id="GO:0046872">
    <property type="term" value="F:metal ion binding"/>
    <property type="evidence" value="ECO:0007669"/>
    <property type="project" value="UniProtKB-UniRule"/>
</dbReference>
<comment type="similarity">
    <text evidence="7">Belongs to the peptidase M42 family.</text>
</comment>
<dbReference type="GO" id="GO:0008237">
    <property type="term" value="F:metallopeptidase activity"/>
    <property type="evidence" value="ECO:0007669"/>
    <property type="project" value="UniProtKB-KW"/>
</dbReference>
<evidence type="ECO:0000259" key="9">
    <source>
        <dbReference type="Pfam" id="PF07687"/>
    </source>
</evidence>
<dbReference type="OrthoDB" id="9776600at2"/>
<dbReference type="InterPro" id="IPR011650">
    <property type="entry name" value="Peptidase_M20_dimer"/>
</dbReference>
<evidence type="ECO:0000256" key="4">
    <source>
        <dbReference type="ARBA" id="ARBA00022801"/>
    </source>
</evidence>
<keyword evidence="3 8" id="KW-0479">Metal-binding</keyword>
<dbReference type="PANTHER" id="PTHR42994:SF2">
    <property type="entry name" value="PEPTIDASE"/>
    <property type="match status" value="1"/>
</dbReference>
<feature type="domain" description="Peptidase M20 dimerisation" evidence="9">
    <location>
        <begin position="184"/>
        <end position="279"/>
    </location>
</feature>
<dbReference type="AlphaFoldDB" id="A0A1G7R716"/>
<comment type="cofactor">
    <cofactor evidence="1">
        <name>Zn(2+)</name>
        <dbReference type="ChEBI" id="CHEBI:29105"/>
    </cofactor>
</comment>
<dbReference type="Pfam" id="PF01546">
    <property type="entry name" value="Peptidase_M20"/>
    <property type="match status" value="1"/>
</dbReference>
<dbReference type="InterPro" id="IPR010162">
    <property type="entry name" value="PepT-like"/>
</dbReference>
<evidence type="ECO:0000256" key="5">
    <source>
        <dbReference type="ARBA" id="ARBA00022833"/>
    </source>
</evidence>
<dbReference type="InterPro" id="IPR002933">
    <property type="entry name" value="Peptidase_M20"/>
</dbReference>
<comment type="cofactor">
    <cofactor evidence="8">
        <name>a divalent metal cation</name>
        <dbReference type="ChEBI" id="CHEBI:60240"/>
    </cofactor>
    <text evidence="8">Binds 2 divalent metal cations per subunit.</text>
</comment>
<organism evidence="10 11">
    <name type="scientific">Fontibacillus panacisegetis</name>
    <dbReference type="NCBI Taxonomy" id="670482"/>
    <lineage>
        <taxon>Bacteria</taxon>
        <taxon>Bacillati</taxon>
        <taxon>Bacillota</taxon>
        <taxon>Bacilli</taxon>
        <taxon>Bacillales</taxon>
        <taxon>Paenibacillaceae</taxon>
        <taxon>Fontibacillus</taxon>
    </lineage>
</organism>
<evidence type="ECO:0000313" key="11">
    <source>
        <dbReference type="Proteomes" id="UP000198972"/>
    </source>
</evidence>
<evidence type="ECO:0000256" key="8">
    <source>
        <dbReference type="PIRSR" id="PIRSR001123-2"/>
    </source>
</evidence>